<evidence type="ECO:0000256" key="2">
    <source>
        <dbReference type="ARBA" id="ARBA00022737"/>
    </source>
</evidence>
<dbReference type="InterPro" id="IPR032675">
    <property type="entry name" value="LRR_dom_sf"/>
</dbReference>
<dbReference type="AlphaFoldDB" id="A0A2P5DZU9"/>
<dbReference type="InterPro" id="IPR050836">
    <property type="entry name" value="SDS22/Internalin_LRR"/>
</dbReference>
<feature type="compositionally biased region" description="Basic residues" evidence="3">
    <location>
        <begin position="393"/>
        <end position="402"/>
    </location>
</feature>
<feature type="compositionally biased region" description="Basic and acidic residues" evidence="3">
    <location>
        <begin position="282"/>
        <end position="297"/>
    </location>
</feature>
<dbReference type="InterPro" id="IPR001611">
    <property type="entry name" value="Leu-rich_rpt"/>
</dbReference>
<feature type="region of interest" description="Disordered" evidence="3">
    <location>
        <begin position="421"/>
        <end position="466"/>
    </location>
</feature>
<evidence type="ECO:0000313" key="4">
    <source>
        <dbReference type="EMBL" id="PON78825.1"/>
    </source>
</evidence>
<dbReference type="Proteomes" id="UP000237105">
    <property type="component" value="Unassembled WGS sequence"/>
</dbReference>
<organism evidence="4 5">
    <name type="scientific">Parasponia andersonii</name>
    <name type="common">Sponia andersonii</name>
    <dbReference type="NCBI Taxonomy" id="3476"/>
    <lineage>
        <taxon>Eukaryota</taxon>
        <taxon>Viridiplantae</taxon>
        <taxon>Streptophyta</taxon>
        <taxon>Embryophyta</taxon>
        <taxon>Tracheophyta</taxon>
        <taxon>Spermatophyta</taxon>
        <taxon>Magnoliopsida</taxon>
        <taxon>eudicotyledons</taxon>
        <taxon>Gunneridae</taxon>
        <taxon>Pentapetalae</taxon>
        <taxon>rosids</taxon>
        <taxon>fabids</taxon>
        <taxon>Rosales</taxon>
        <taxon>Cannabaceae</taxon>
        <taxon>Parasponia</taxon>
    </lineage>
</organism>
<keyword evidence="1" id="KW-0433">Leucine-rich repeat</keyword>
<evidence type="ECO:0000313" key="5">
    <source>
        <dbReference type="Proteomes" id="UP000237105"/>
    </source>
</evidence>
<protein>
    <submittedName>
        <fullName evidence="4">LRR domain containing protein</fullName>
    </submittedName>
</protein>
<sequence>MTWLSSEQVLKDNDTRDPSTIEALTLNHRALSDVSCLTDFKCLGRLDLRVNNLTSLEGLKLCTNLKWLSVAENKLESLKGIEALTKLTVLNAGKNKIKSMDNVRSITSLCAIILNDNEINSICKLDQMKDLNTLVLSRNPIGEIGDSLVKVASITKLKNINASLKSCVELKELRLAHNDIKSLPAELAYNKDLQNLDLGYNVITTWSDLKVLSSLVSLRNLNLQGNPIAENEKSVKKIKKTLPKLHVFNAKPINKYTKNEMGDNTDQGSSLIADKNPETQTEEVRDHVSRNNLKEPVRASPGSLNEWDKKKKLKGTKEGTRDNVFEILSHKDEKGNLLKEKKSKHYMPGQSKTGNLENDPNLEKQSMQKSKVKNDEPQKRKVLFQEDDDATVKNKHQKKAKVKRGELDVIDDAEASFVELFTADGTEDPENRREKSVNDNAGRGMKSAGGTVTFPGKKKKAKAQSRGSILDFSSAVEVGMGGASTWGDE</sequence>
<feature type="compositionally biased region" description="Polar residues" evidence="3">
    <location>
        <begin position="350"/>
        <end position="369"/>
    </location>
</feature>
<dbReference type="OrthoDB" id="1517790at2759"/>
<gene>
    <name evidence="4" type="ORF">PanWU01x14_017240</name>
</gene>
<accession>A0A2P5DZU9</accession>
<dbReference type="PANTHER" id="PTHR46652">
    <property type="entry name" value="LEUCINE-RICH REPEAT AND IQ DOMAIN-CONTAINING PROTEIN 1-RELATED"/>
    <property type="match status" value="1"/>
</dbReference>
<dbReference type="SUPFAM" id="SSF52058">
    <property type="entry name" value="L domain-like"/>
    <property type="match status" value="1"/>
</dbReference>
<evidence type="ECO:0000256" key="1">
    <source>
        <dbReference type="ARBA" id="ARBA00022614"/>
    </source>
</evidence>
<dbReference type="EMBL" id="JXTB01000007">
    <property type="protein sequence ID" value="PON78825.1"/>
    <property type="molecule type" value="Genomic_DNA"/>
</dbReference>
<comment type="caution">
    <text evidence="4">The sequence shown here is derived from an EMBL/GenBank/DDBJ whole genome shotgun (WGS) entry which is preliminary data.</text>
</comment>
<proteinExistence type="predicted"/>
<keyword evidence="5" id="KW-1185">Reference proteome</keyword>
<dbReference type="PANTHER" id="PTHR46652:SF7">
    <property type="entry name" value="LEUCINE-RICH REPEAT AND IQ DOMAIN-CONTAINING PROTEIN 1"/>
    <property type="match status" value="1"/>
</dbReference>
<name>A0A2P5DZU9_PARAD</name>
<dbReference type="SMART" id="SM00365">
    <property type="entry name" value="LRR_SD22"/>
    <property type="match status" value="4"/>
</dbReference>
<dbReference type="Gene3D" id="3.80.10.10">
    <property type="entry name" value="Ribonuclease Inhibitor"/>
    <property type="match status" value="2"/>
</dbReference>
<feature type="region of interest" description="Disordered" evidence="3">
    <location>
        <begin position="336"/>
        <end position="404"/>
    </location>
</feature>
<dbReference type="STRING" id="3476.A0A2P5DZU9"/>
<dbReference type="PROSITE" id="PS51450">
    <property type="entry name" value="LRR"/>
    <property type="match status" value="4"/>
</dbReference>
<evidence type="ECO:0000256" key="3">
    <source>
        <dbReference type="SAM" id="MobiDB-lite"/>
    </source>
</evidence>
<dbReference type="Pfam" id="PF13855">
    <property type="entry name" value="LRR_8"/>
    <property type="match status" value="1"/>
</dbReference>
<feature type="region of interest" description="Disordered" evidence="3">
    <location>
        <begin position="256"/>
        <end position="316"/>
    </location>
</feature>
<keyword evidence="2" id="KW-0677">Repeat</keyword>
<reference evidence="5" key="1">
    <citation type="submission" date="2016-06" db="EMBL/GenBank/DDBJ databases">
        <title>Parallel loss of symbiosis genes in relatives of nitrogen-fixing non-legume Parasponia.</title>
        <authorList>
            <person name="Van Velzen R."/>
            <person name="Holmer R."/>
            <person name="Bu F."/>
            <person name="Rutten L."/>
            <person name="Van Zeijl A."/>
            <person name="Liu W."/>
            <person name="Santuari L."/>
            <person name="Cao Q."/>
            <person name="Sharma T."/>
            <person name="Shen D."/>
            <person name="Roswanjaya Y."/>
            <person name="Wardhani T."/>
            <person name="Kalhor M.S."/>
            <person name="Jansen J."/>
            <person name="Van den Hoogen J."/>
            <person name="Gungor B."/>
            <person name="Hartog M."/>
            <person name="Hontelez J."/>
            <person name="Verver J."/>
            <person name="Yang W.-C."/>
            <person name="Schijlen E."/>
            <person name="Repin R."/>
            <person name="Schilthuizen M."/>
            <person name="Schranz E."/>
            <person name="Heidstra R."/>
            <person name="Miyata K."/>
            <person name="Fedorova E."/>
            <person name="Kohlen W."/>
            <person name="Bisseling T."/>
            <person name="Smit S."/>
            <person name="Geurts R."/>
        </authorList>
    </citation>
    <scope>NUCLEOTIDE SEQUENCE [LARGE SCALE GENOMIC DNA]</scope>
    <source>
        <strain evidence="5">cv. WU1-14</strain>
    </source>
</reference>